<feature type="domain" description="STAS" evidence="3">
    <location>
        <begin position="19"/>
        <end position="116"/>
    </location>
</feature>
<dbReference type="RefSeq" id="WP_306749983.1">
    <property type="nucleotide sequence ID" value="NZ_NSDM01000017.1"/>
</dbReference>
<accession>A0ABU0X883</accession>
<evidence type="ECO:0000256" key="2">
    <source>
        <dbReference type="RuleBase" id="RU003749"/>
    </source>
</evidence>
<organism evidence="4 5">
    <name type="scientific">Saccharothrix yanglingensis</name>
    <dbReference type="NCBI Taxonomy" id="659496"/>
    <lineage>
        <taxon>Bacteria</taxon>
        <taxon>Bacillati</taxon>
        <taxon>Actinomycetota</taxon>
        <taxon>Actinomycetes</taxon>
        <taxon>Pseudonocardiales</taxon>
        <taxon>Pseudonocardiaceae</taxon>
        <taxon>Saccharothrix</taxon>
    </lineage>
</organism>
<evidence type="ECO:0000313" key="4">
    <source>
        <dbReference type="EMBL" id="MDQ2588335.1"/>
    </source>
</evidence>
<dbReference type="PANTHER" id="PTHR33495">
    <property type="entry name" value="ANTI-SIGMA FACTOR ANTAGONIST TM_1081-RELATED-RELATED"/>
    <property type="match status" value="1"/>
</dbReference>
<dbReference type="Pfam" id="PF01740">
    <property type="entry name" value="STAS"/>
    <property type="match status" value="1"/>
</dbReference>
<evidence type="ECO:0000256" key="1">
    <source>
        <dbReference type="ARBA" id="ARBA00009013"/>
    </source>
</evidence>
<dbReference type="InterPro" id="IPR003658">
    <property type="entry name" value="Anti-sigma_ant"/>
</dbReference>
<dbReference type="Proteomes" id="UP001225605">
    <property type="component" value="Unassembled WGS sequence"/>
</dbReference>
<dbReference type="NCBIfam" id="TIGR00377">
    <property type="entry name" value="ant_ant_sig"/>
    <property type="match status" value="1"/>
</dbReference>
<comment type="caution">
    <text evidence="4">The sequence shown here is derived from an EMBL/GenBank/DDBJ whole genome shotgun (WGS) entry which is preliminary data.</text>
</comment>
<proteinExistence type="inferred from homology"/>
<reference evidence="4 5" key="1">
    <citation type="submission" date="2017-06" db="EMBL/GenBank/DDBJ databases">
        <title>Cultured bacterium strain Saccharothrix yanglingensis Hhs.015.</title>
        <authorList>
            <person name="Xia Y."/>
        </authorList>
    </citation>
    <scope>NUCLEOTIDE SEQUENCE [LARGE SCALE GENOMIC DNA]</scope>
    <source>
        <strain evidence="4 5">Hhs.015</strain>
    </source>
</reference>
<dbReference type="InterPro" id="IPR002645">
    <property type="entry name" value="STAS_dom"/>
</dbReference>
<gene>
    <name evidence="4" type="ORF">CKY47_31100</name>
</gene>
<sequence length="118" mass="12872">MTEQLLTVTTTSHPAGPHVLRVSGELDHHTTERLREALDAVPASFATGIVLDLTDLTYCDSTGITELITAHQRTRAAGHSFDLVGLNPDLMHVFRIIGLDQVFSFHPTVDQAVRAARS</sequence>
<dbReference type="PROSITE" id="PS50801">
    <property type="entry name" value="STAS"/>
    <property type="match status" value="1"/>
</dbReference>
<protein>
    <recommendedName>
        <fullName evidence="2">Anti-sigma factor antagonist</fullName>
    </recommendedName>
</protein>
<keyword evidence="5" id="KW-1185">Reference proteome</keyword>
<evidence type="ECO:0000259" key="3">
    <source>
        <dbReference type="PROSITE" id="PS50801"/>
    </source>
</evidence>
<dbReference type="Gene3D" id="3.30.750.24">
    <property type="entry name" value="STAS domain"/>
    <property type="match status" value="1"/>
</dbReference>
<comment type="similarity">
    <text evidence="1 2">Belongs to the anti-sigma-factor antagonist family.</text>
</comment>
<dbReference type="PANTHER" id="PTHR33495:SF2">
    <property type="entry name" value="ANTI-SIGMA FACTOR ANTAGONIST TM_1081-RELATED"/>
    <property type="match status" value="1"/>
</dbReference>
<dbReference type="EMBL" id="NSDM01000017">
    <property type="protein sequence ID" value="MDQ2588335.1"/>
    <property type="molecule type" value="Genomic_DNA"/>
</dbReference>
<evidence type="ECO:0000313" key="5">
    <source>
        <dbReference type="Proteomes" id="UP001225605"/>
    </source>
</evidence>
<dbReference type="SUPFAM" id="SSF52091">
    <property type="entry name" value="SpoIIaa-like"/>
    <property type="match status" value="1"/>
</dbReference>
<name>A0ABU0X883_9PSEU</name>
<dbReference type="CDD" id="cd07043">
    <property type="entry name" value="STAS_anti-anti-sigma_factors"/>
    <property type="match status" value="1"/>
</dbReference>
<dbReference type="InterPro" id="IPR036513">
    <property type="entry name" value="STAS_dom_sf"/>
</dbReference>